<feature type="chain" id="PRO_5006394378" description="Calcineurin-like phosphoesterase domain-containing protein" evidence="1">
    <location>
        <begin position="25"/>
        <end position="387"/>
    </location>
</feature>
<dbReference type="PATRIC" id="fig|344882.3.peg.1525"/>
<dbReference type="PANTHER" id="PTHR46546:SF4">
    <property type="entry name" value="SHEWANELLA-LIKE PROTEIN PHOSPHATASE 1"/>
    <property type="match status" value="1"/>
</dbReference>
<feature type="domain" description="Calcineurin-like phosphoesterase" evidence="2">
    <location>
        <begin position="110"/>
        <end position="326"/>
    </location>
</feature>
<protein>
    <recommendedName>
        <fullName evidence="2">Calcineurin-like phosphoesterase domain-containing protein</fullName>
    </recommendedName>
</protein>
<dbReference type="InterPro" id="IPR006186">
    <property type="entry name" value="Ser/Thr-sp_prot-phosphatase"/>
</dbReference>
<keyword evidence="4" id="KW-1185">Reference proteome</keyword>
<dbReference type="GO" id="GO:0016787">
    <property type="term" value="F:hydrolase activity"/>
    <property type="evidence" value="ECO:0007669"/>
    <property type="project" value="InterPro"/>
</dbReference>
<dbReference type="PRINTS" id="PR00114">
    <property type="entry name" value="STPHPHTASE"/>
</dbReference>
<dbReference type="OrthoDB" id="7550081at2"/>
<dbReference type="RefSeq" id="WP_057656880.1">
    <property type="nucleotide sequence ID" value="NZ_LDJL01000002.1"/>
</dbReference>
<feature type="signal peptide" evidence="1">
    <location>
        <begin position="1"/>
        <end position="24"/>
    </location>
</feature>
<evidence type="ECO:0000259" key="2">
    <source>
        <dbReference type="Pfam" id="PF00149"/>
    </source>
</evidence>
<dbReference type="EMBL" id="LDJL01000002">
    <property type="protein sequence ID" value="KRG71504.1"/>
    <property type="molecule type" value="Genomic_DNA"/>
</dbReference>
<proteinExistence type="predicted"/>
<keyword evidence="1" id="KW-0732">Signal</keyword>
<dbReference type="Pfam" id="PF00149">
    <property type="entry name" value="Metallophos"/>
    <property type="match status" value="1"/>
</dbReference>
<dbReference type="InterPro" id="IPR029052">
    <property type="entry name" value="Metallo-depent_PP-like"/>
</dbReference>
<dbReference type="STRING" id="344882.ABB29_01640"/>
<evidence type="ECO:0000313" key="4">
    <source>
        <dbReference type="Proteomes" id="UP000052052"/>
    </source>
</evidence>
<evidence type="ECO:0000313" key="3">
    <source>
        <dbReference type="EMBL" id="KRG71504.1"/>
    </source>
</evidence>
<accession>A0A0R0CPW6</accession>
<gene>
    <name evidence="3" type="ORF">ABB29_01640</name>
</gene>
<dbReference type="PANTHER" id="PTHR46546">
    <property type="entry name" value="SHEWANELLA-LIKE PROTEIN PHOSPHATASE 1"/>
    <property type="match status" value="1"/>
</dbReference>
<dbReference type="Proteomes" id="UP000052052">
    <property type="component" value="Unassembled WGS sequence"/>
</dbReference>
<name>A0A0R0CPW6_9GAMM</name>
<organism evidence="3 4">
    <name type="scientific">Pseudoxanthomonas dokdonensis</name>
    <dbReference type="NCBI Taxonomy" id="344882"/>
    <lineage>
        <taxon>Bacteria</taxon>
        <taxon>Pseudomonadati</taxon>
        <taxon>Pseudomonadota</taxon>
        <taxon>Gammaproteobacteria</taxon>
        <taxon>Lysobacterales</taxon>
        <taxon>Lysobacteraceae</taxon>
        <taxon>Pseudoxanthomonas</taxon>
    </lineage>
</organism>
<sequence length="387" mass="42835">MRSHSCRLLLLFICWAGFSTAAAAQTTAATDPSSGEPGISATLDDGPYVTYGNDELIARWVCDGKPIKQRYPATQWPVTIPARCGYPRDLRIRAPASADDRLPISGVDTVVAVSDIHGQYELLLRLLQANQVVDAQGNWKMGKAHLVINGDVFDRGPKVTEAFWLLYALQQQAADAGGGVHFLIGNHETMTLYDDLRYLNDKYWRVAQLLGTSYPALYGQDTVLGQWLHSAPQQGQVNDMLFLHGGISPQYLQLGLSRQQNNDRYRASLGLPRYRVKSDPLYAPLYDGKTSPIWYRGYFHPGELSQADVDAIARQSGVEHIVVGHTSMNHIGSYFNGRVIAVDSSIKHGINGELLFVEHGRMSRGLLDGSRAVLEDRELPDSDSHDD</sequence>
<reference evidence="3 4" key="1">
    <citation type="submission" date="2015-05" db="EMBL/GenBank/DDBJ databases">
        <title>Genome sequencing and analysis of members of genus Stenotrophomonas.</title>
        <authorList>
            <person name="Patil P.P."/>
            <person name="Midha S."/>
            <person name="Patil P.B."/>
        </authorList>
    </citation>
    <scope>NUCLEOTIDE SEQUENCE [LARGE SCALE GENOMIC DNA]</scope>
    <source>
        <strain evidence="3 4">DSM 21858</strain>
    </source>
</reference>
<dbReference type="AlphaFoldDB" id="A0A0R0CPW6"/>
<comment type="caution">
    <text evidence="3">The sequence shown here is derived from an EMBL/GenBank/DDBJ whole genome shotgun (WGS) entry which is preliminary data.</text>
</comment>
<dbReference type="InterPro" id="IPR004843">
    <property type="entry name" value="Calcineurin-like_PHP"/>
</dbReference>
<dbReference type="Gene3D" id="3.60.21.10">
    <property type="match status" value="1"/>
</dbReference>
<evidence type="ECO:0000256" key="1">
    <source>
        <dbReference type="SAM" id="SignalP"/>
    </source>
</evidence>
<dbReference type="SUPFAM" id="SSF56300">
    <property type="entry name" value="Metallo-dependent phosphatases"/>
    <property type="match status" value="1"/>
</dbReference>